<keyword evidence="1" id="KW-0812">Transmembrane</keyword>
<comment type="caution">
    <text evidence="3">The sequence shown here is derived from an EMBL/GenBank/DDBJ whole genome shotgun (WGS) entry which is preliminary data.</text>
</comment>
<reference evidence="4" key="1">
    <citation type="journal article" date="2019" name="Int. J. Syst. Evol. Microbiol.">
        <title>The Global Catalogue of Microorganisms (GCM) 10K type strain sequencing project: providing services to taxonomists for standard genome sequencing and annotation.</title>
        <authorList>
            <consortium name="The Broad Institute Genomics Platform"/>
            <consortium name="The Broad Institute Genome Sequencing Center for Infectious Disease"/>
            <person name="Wu L."/>
            <person name="Ma J."/>
        </authorList>
    </citation>
    <scope>NUCLEOTIDE SEQUENCE [LARGE SCALE GENOMIC DNA]</scope>
    <source>
        <strain evidence="4">CCUG 54781</strain>
    </source>
</reference>
<gene>
    <name evidence="3" type="ORF">ACFQO9_04580</name>
</gene>
<keyword evidence="1" id="KW-0472">Membrane</keyword>
<evidence type="ECO:0000259" key="2">
    <source>
        <dbReference type="Pfam" id="PF01757"/>
    </source>
</evidence>
<organism evidence="3 4">
    <name type="scientific">Chryseobacterium zhengzhouense</name>
    <dbReference type="NCBI Taxonomy" id="1636086"/>
    <lineage>
        <taxon>Bacteria</taxon>
        <taxon>Pseudomonadati</taxon>
        <taxon>Bacteroidota</taxon>
        <taxon>Flavobacteriia</taxon>
        <taxon>Flavobacteriales</taxon>
        <taxon>Weeksellaceae</taxon>
        <taxon>Chryseobacterium group</taxon>
        <taxon>Chryseobacterium</taxon>
    </lineage>
</organism>
<name>A0ABW2LTV1_9FLAO</name>
<dbReference type="PANTHER" id="PTHR23028">
    <property type="entry name" value="ACETYLTRANSFERASE"/>
    <property type="match status" value="1"/>
</dbReference>
<feature type="transmembrane region" description="Helical" evidence="1">
    <location>
        <begin position="171"/>
        <end position="188"/>
    </location>
</feature>
<dbReference type="Pfam" id="PF01757">
    <property type="entry name" value="Acyl_transf_3"/>
    <property type="match status" value="1"/>
</dbReference>
<feature type="transmembrane region" description="Helical" evidence="1">
    <location>
        <begin position="93"/>
        <end position="111"/>
    </location>
</feature>
<dbReference type="RefSeq" id="WP_378174447.1">
    <property type="nucleotide sequence ID" value="NZ_JBHTCR010000002.1"/>
</dbReference>
<sequence>MKKLFTIEIPESRNFGLDLLRFFAIIFVLINHGSGQLSKGLKPYNEYFFLDGVLLFFVLSGFLIGGIFIRTYQKGNLKSNIFNFWIRRWMRTLPAYYFTLFLICLLQYLTFRELDFNSVFKNFLFIQNSSEYDNYLFPEGWSLAIEEWFYLFLPILTLLFFTFFSDKKKAFLCVIFFIIILCPALRFLKHNLNPIINDAQVWDENFRSITPLRLDSIMFGVLGAFLHKYHPKLFFQSTTTKFIIGVIILIFIRLTDYFGNFSTVFKTTFSFSISSIGVFLMLPFLFSIKTPKNKYLVTFITFTSLISYSLYLVNAKLVQGLILIHFDLNKPFYIKYLTYWILTFMFGTFLYKFVELPFMRIRDKYFK</sequence>
<dbReference type="InterPro" id="IPR050879">
    <property type="entry name" value="Acyltransferase_3"/>
</dbReference>
<dbReference type="PANTHER" id="PTHR23028:SF53">
    <property type="entry name" value="ACYL_TRANSF_3 DOMAIN-CONTAINING PROTEIN"/>
    <property type="match status" value="1"/>
</dbReference>
<feature type="domain" description="Acyltransferase 3" evidence="2">
    <location>
        <begin position="15"/>
        <end position="347"/>
    </location>
</feature>
<accession>A0ABW2LTV1</accession>
<evidence type="ECO:0000313" key="3">
    <source>
        <dbReference type="EMBL" id="MFC7345993.1"/>
    </source>
</evidence>
<feature type="transmembrane region" description="Helical" evidence="1">
    <location>
        <begin position="233"/>
        <end position="252"/>
    </location>
</feature>
<dbReference type="Proteomes" id="UP001596550">
    <property type="component" value="Unassembled WGS sequence"/>
</dbReference>
<dbReference type="EMBL" id="JBHTCR010000002">
    <property type="protein sequence ID" value="MFC7345993.1"/>
    <property type="molecule type" value="Genomic_DNA"/>
</dbReference>
<proteinExistence type="predicted"/>
<keyword evidence="4" id="KW-1185">Reference proteome</keyword>
<feature type="transmembrane region" description="Helical" evidence="1">
    <location>
        <begin position="264"/>
        <end position="288"/>
    </location>
</feature>
<keyword evidence="1" id="KW-1133">Transmembrane helix</keyword>
<evidence type="ECO:0000256" key="1">
    <source>
        <dbReference type="SAM" id="Phobius"/>
    </source>
</evidence>
<keyword evidence="3" id="KW-0808">Transferase</keyword>
<keyword evidence="3" id="KW-0012">Acyltransferase</keyword>
<feature type="transmembrane region" description="Helical" evidence="1">
    <location>
        <begin position="148"/>
        <end position="164"/>
    </location>
</feature>
<feature type="transmembrane region" description="Helical" evidence="1">
    <location>
        <begin position="53"/>
        <end position="72"/>
    </location>
</feature>
<dbReference type="GO" id="GO:0016746">
    <property type="term" value="F:acyltransferase activity"/>
    <property type="evidence" value="ECO:0007669"/>
    <property type="project" value="UniProtKB-KW"/>
</dbReference>
<dbReference type="InterPro" id="IPR002656">
    <property type="entry name" value="Acyl_transf_3_dom"/>
</dbReference>
<protein>
    <submittedName>
        <fullName evidence="3">Acyltransferase family protein</fullName>
        <ecNumber evidence="3">2.3.-.-</ecNumber>
    </submittedName>
</protein>
<feature type="transmembrane region" description="Helical" evidence="1">
    <location>
        <begin position="333"/>
        <end position="354"/>
    </location>
</feature>
<feature type="transmembrane region" description="Helical" evidence="1">
    <location>
        <begin position="295"/>
        <end position="313"/>
    </location>
</feature>
<dbReference type="EC" id="2.3.-.-" evidence="3"/>
<feature type="transmembrane region" description="Helical" evidence="1">
    <location>
        <begin position="208"/>
        <end position="226"/>
    </location>
</feature>
<evidence type="ECO:0000313" key="4">
    <source>
        <dbReference type="Proteomes" id="UP001596550"/>
    </source>
</evidence>
<feature type="transmembrane region" description="Helical" evidence="1">
    <location>
        <begin position="12"/>
        <end position="33"/>
    </location>
</feature>